<accession>A0A8H4QPP1</accession>
<dbReference type="EMBL" id="JAACJL010000044">
    <property type="protein sequence ID" value="KAF4614673.1"/>
    <property type="molecule type" value="Genomic_DNA"/>
</dbReference>
<protein>
    <recommendedName>
        <fullName evidence="2">polynucleotide adenylyltransferase</fullName>
        <ecNumber evidence="2">2.7.7.19</ecNumber>
    </recommendedName>
</protein>
<keyword evidence="3" id="KW-0479">Metal-binding</keyword>
<feature type="compositionally biased region" description="Pro residues" evidence="5">
    <location>
        <begin position="1615"/>
        <end position="1624"/>
    </location>
</feature>
<dbReference type="CDD" id="cd05402">
    <property type="entry name" value="NT_PAP_TUTase"/>
    <property type="match status" value="1"/>
</dbReference>
<feature type="compositionally biased region" description="Basic and acidic residues" evidence="5">
    <location>
        <begin position="126"/>
        <end position="183"/>
    </location>
</feature>
<dbReference type="GO" id="GO:0010605">
    <property type="term" value="P:negative regulation of macromolecule metabolic process"/>
    <property type="evidence" value="ECO:0007669"/>
    <property type="project" value="UniProtKB-ARBA"/>
</dbReference>
<reference evidence="8 9" key="1">
    <citation type="submission" date="2019-12" db="EMBL/GenBank/DDBJ databases">
        <authorList>
            <person name="Floudas D."/>
            <person name="Bentzer J."/>
            <person name="Ahren D."/>
            <person name="Johansson T."/>
            <person name="Persson P."/>
            <person name="Tunlid A."/>
        </authorList>
    </citation>
    <scope>NUCLEOTIDE SEQUENCE [LARGE SCALE GENOMIC DNA]</scope>
    <source>
        <strain evidence="8 9">CBS 102.39</strain>
    </source>
</reference>
<feature type="region of interest" description="Disordered" evidence="5">
    <location>
        <begin position="1375"/>
        <end position="1411"/>
    </location>
</feature>
<feature type="compositionally biased region" description="Low complexity" evidence="5">
    <location>
        <begin position="969"/>
        <end position="981"/>
    </location>
</feature>
<dbReference type="GO" id="GO:0003729">
    <property type="term" value="F:mRNA binding"/>
    <property type="evidence" value="ECO:0007669"/>
    <property type="project" value="TreeGrafter"/>
</dbReference>
<dbReference type="PANTHER" id="PTHR23092">
    <property type="entry name" value="POLY(A) RNA POLYMERASE"/>
    <property type="match status" value="1"/>
</dbReference>
<dbReference type="PANTHER" id="PTHR23092:SF15">
    <property type="entry name" value="INACTIVE NON-CANONICAL POLY(A) RNA POLYMERASE PROTEIN TRF4-2-RELATED"/>
    <property type="match status" value="1"/>
</dbReference>
<feature type="compositionally biased region" description="Basic residues" evidence="5">
    <location>
        <begin position="18"/>
        <end position="33"/>
    </location>
</feature>
<dbReference type="Pfam" id="PF03828">
    <property type="entry name" value="PAP_assoc"/>
    <property type="match status" value="1"/>
</dbReference>
<feature type="domain" description="PAP-associated" evidence="6">
    <location>
        <begin position="412"/>
        <end position="470"/>
    </location>
</feature>
<dbReference type="InterPro" id="IPR054708">
    <property type="entry name" value="MTPAP-like_central"/>
</dbReference>
<dbReference type="InterPro" id="IPR045862">
    <property type="entry name" value="Trf4-like"/>
</dbReference>
<evidence type="ECO:0000313" key="9">
    <source>
        <dbReference type="Proteomes" id="UP000521872"/>
    </source>
</evidence>
<feature type="compositionally biased region" description="Low complexity" evidence="5">
    <location>
        <begin position="1"/>
        <end position="12"/>
    </location>
</feature>
<dbReference type="InterPro" id="IPR043519">
    <property type="entry name" value="NT_sf"/>
</dbReference>
<feature type="compositionally biased region" description="Low complexity" evidence="5">
    <location>
        <begin position="1842"/>
        <end position="1851"/>
    </location>
</feature>
<feature type="region of interest" description="Disordered" evidence="5">
    <location>
        <begin position="1"/>
        <end position="183"/>
    </location>
</feature>
<evidence type="ECO:0000259" key="6">
    <source>
        <dbReference type="Pfam" id="PF03828"/>
    </source>
</evidence>
<keyword evidence="9" id="KW-1185">Reference proteome</keyword>
<dbReference type="GO" id="GO:1990817">
    <property type="term" value="F:poly(A) RNA polymerase activity"/>
    <property type="evidence" value="ECO:0007669"/>
    <property type="project" value="UniProtKB-EC"/>
</dbReference>
<evidence type="ECO:0000256" key="4">
    <source>
        <dbReference type="ARBA" id="ARBA00022842"/>
    </source>
</evidence>
<feature type="compositionally biased region" description="Low complexity" evidence="5">
    <location>
        <begin position="1018"/>
        <end position="1029"/>
    </location>
</feature>
<feature type="region of interest" description="Disordered" evidence="5">
    <location>
        <begin position="1310"/>
        <end position="1329"/>
    </location>
</feature>
<feature type="compositionally biased region" description="Polar residues" evidence="5">
    <location>
        <begin position="1811"/>
        <end position="1841"/>
    </location>
</feature>
<dbReference type="SUPFAM" id="SSF81631">
    <property type="entry name" value="PAP/OAS1 substrate-binding domain"/>
    <property type="match status" value="1"/>
</dbReference>
<feature type="domain" description="Poly(A) RNA polymerase mitochondrial-like central palm" evidence="7">
    <location>
        <begin position="210"/>
        <end position="340"/>
    </location>
</feature>
<feature type="region of interest" description="Disordered" evidence="5">
    <location>
        <begin position="1427"/>
        <end position="1447"/>
    </location>
</feature>
<evidence type="ECO:0000259" key="7">
    <source>
        <dbReference type="Pfam" id="PF22600"/>
    </source>
</evidence>
<feature type="region of interest" description="Disordered" evidence="5">
    <location>
        <begin position="1773"/>
        <end position="1851"/>
    </location>
</feature>
<feature type="region of interest" description="Disordered" evidence="5">
    <location>
        <begin position="1925"/>
        <end position="1948"/>
    </location>
</feature>
<dbReference type="GO" id="GO:0031123">
    <property type="term" value="P:RNA 3'-end processing"/>
    <property type="evidence" value="ECO:0007669"/>
    <property type="project" value="TreeGrafter"/>
</dbReference>
<dbReference type="Proteomes" id="UP000521872">
    <property type="component" value="Unassembled WGS sequence"/>
</dbReference>
<dbReference type="InterPro" id="IPR002058">
    <property type="entry name" value="PAP_assoc"/>
</dbReference>
<feature type="region of interest" description="Disordered" evidence="5">
    <location>
        <begin position="679"/>
        <end position="747"/>
    </location>
</feature>
<comment type="caution">
    <text evidence="8">The sequence shown here is derived from an EMBL/GenBank/DDBJ whole genome shotgun (WGS) entry which is preliminary data.</text>
</comment>
<feature type="compositionally biased region" description="Low complexity" evidence="5">
    <location>
        <begin position="683"/>
        <end position="704"/>
    </location>
</feature>
<feature type="compositionally biased region" description="Basic and acidic residues" evidence="5">
    <location>
        <begin position="1878"/>
        <end position="1891"/>
    </location>
</feature>
<feature type="region of interest" description="Disordered" evidence="5">
    <location>
        <begin position="1505"/>
        <end position="1527"/>
    </location>
</feature>
<dbReference type="Pfam" id="PF22600">
    <property type="entry name" value="MTPAP-like_central"/>
    <property type="match status" value="1"/>
</dbReference>
<comment type="similarity">
    <text evidence="1">Belongs to the DNA polymerase type-B-like family.</text>
</comment>
<feature type="region of interest" description="Disordered" evidence="5">
    <location>
        <begin position="1872"/>
        <end position="1891"/>
    </location>
</feature>
<dbReference type="GO" id="GO:0005730">
    <property type="term" value="C:nucleolus"/>
    <property type="evidence" value="ECO:0007669"/>
    <property type="project" value="TreeGrafter"/>
</dbReference>
<dbReference type="SUPFAM" id="SSF81301">
    <property type="entry name" value="Nucleotidyltransferase"/>
    <property type="match status" value="1"/>
</dbReference>
<evidence type="ECO:0000313" key="8">
    <source>
        <dbReference type="EMBL" id="KAF4614673.1"/>
    </source>
</evidence>
<proteinExistence type="inferred from homology"/>
<dbReference type="Gene3D" id="1.10.1410.10">
    <property type="match status" value="1"/>
</dbReference>
<name>A0A8H4QPP1_9AGAR</name>
<evidence type="ECO:0000256" key="1">
    <source>
        <dbReference type="ARBA" id="ARBA00008593"/>
    </source>
</evidence>
<dbReference type="EC" id="2.7.7.19" evidence="2"/>
<feature type="compositionally biased region" description="Low complexity" evidence="5">
    <location>
        <begin position="1696"/>
        <end position="1716"/>
    </location>
</feature>
<organism evidence="8 9">
    <name type="scientific">Agrocybe pediades</name>
    <dbReference type="NCBI Taxonomy" id="84607"/>
    <lineage>
        <taxon>Eukaryota</taxon>
        <taxon>Fungi</taxon>
        <taxon>Dikarya</taxon>
        <taxon>Basidiomycota</taxon>
        <taxon>Agaricomycotina</taxon>
        <taxon>Agaricomycetes</taxon>
        <taxon>Agaricomycetidae</taxon>
        <taxon>Agaricales</taxon>
        <taxon>Agaricineae</taxon>
        <taxon>Strophariaceae</taxon>
        <taxon>Agrocybe</taxon>
    </lineage>
</organism>
<feature type="region of interest" description="Disordered" evidence="5">
    <location>
        <begin position="1061"/>
        <end position="1086"/>
    </location>
</feature>
<dbReference type="GO" id="GO:0043634">
    <property type="term" value="P:polyadenylation-dependent ncRNA catabolic process"/>
    <property type="evidence" value="ECO:0007669"/>
    <property type="project" value="TreeGrafter"/>
</dbReference>
<feature type="region of interest" description="Disordered" evidence="5">
    <location>
        <begin position="770"/>
        <end position="792"/>
    </location>
</feature>
<evidence type="ECO:0000256" key="3">
    <source>
        <dbReference type="ARBA" id="ARBA00022723"/>
    </source>
</evidence>
<feature type="region of interest" description="Disordered" evidence="5">
    <location>
        <begin position="1018"/>
        <end position="1048"/>
    </location>
</feature>
<feature type="compositionally biased region" description="Basic and acidic residues" evidence="5">
    <location>
        <begin position="1514"/>
        <end position="1525"/>
    </location>
</feature>
<dbReference type="GO" id="GO:0031499">
    <property type="term" value="C:TRAMP complex"/>
    <property type="evidence" value="ECO:0007669"/>
    <property type="project" value="TreeGrafter"/>
</dbReference>
<feature type="compositionally biased region" description="Low complexity" evidence="5">
    <location>
        <begin position="1733"/>
        <end position="1742"/>
    </location>
</feature>
<feature type="region of interest" description="Disordered" evidence="5">
    <location>
        <begin position="969"/>
        <end position="1002"/>
    </location>
</feature>
<sequence length="1948" mass="209931">MAPSSPKPSSSSTTEQAKRKRSQKDRRRDRRQKNSGSGDSTPKDDNAKGNEVSNATSTFTASDDFIPFTFSDPSDNEAGPSTSTKTNNRDVKGKGKEVDTRNYDKDGQDASNRDVQRGGTIPTEPRSSRSERSTRDPPRGPRNSEREWDRGKERDARDDDRSNNKGGKRKYEQYDDGYENKKQRMDAASRKCPWVGGLNLQNSSNVAEMLHREVEAFVDWISPTPAEDEIRGLIVTQISRVIVGAFPDATVYPFGSYATKLYLPLGDIDLVVLSDAMAYSDKATVLHYLANMLKRHGITSHVTIIAKAKVPIVKFVTTHGRFKVDISLNQENGLVSGKIILGFLKDMIPREDGRESKALRSLVMITKAFLSQRSMNEVFTGGLGSYSIVCLAVSFLQMHPKIRRGEIDPEQNLGVLVMEFFELYGLHFNYDEVGISLRDGGTYFNKRQRGWQAEYKRNMLSIEDPADPSNDISSGSYHFHKVRTAFAGCHTILTSTAYLRARILSARRSGVSVTLRGIYEPVDLSILSTVMGITQETINHRKLVQELYDKRVLHNILGIAPLPIYVHDTSGDNHERSGRQGASSSRNGQAAPESSKASRAVEEVWQDADKSRDHDDFDDYYRRRPADDEGGRYDIGRQPPKKRRRTGKEKDERTVTSTRVPIPTTTNLKERIAALEQRNSTIAAPSSRSVSPAPGAAGSSTSTVQPAGAFRDKIAKFERKGGVPVPRGRFGLGAPPPSSHGPSKQGQLYGNRIPAPARVVSTGSAYSLSSSGGQGFSRAASPTGESVVGDRRSFSMSSMGGSEFGDDMDYTPVGSPTFAFPLESPDSLVSVPYSPEGPSRPVSTVDGEPAIFNRPIARGTSFQKALEIARNAEVAKVEGRESFVTSVAPEEFEGKESVMVSPIPPPTPVVSPVANSSETVIAHEPVAETPIITAAGSLDDKKSEIVEAAQSTHEPPVDAEVNKVEAQVVAEPPAVEPQVQESTTPEPSPVQVDPVPTAVPAPLDIAPLDQALASIQSSPIEEESISTPIAPTPVTPETIITHEPQPKAAFTTPKFVEVAPLNIRKVSTPPRRPSTEPSHEPIPTTLPALESLVKPEVAAPPPVIVVDEVATVVDVPPAALDVQASAPVAPAEARVEAVTAKTEPVPRISIMLPPPEIIIDVEKKEEEARKSVMVEKPTGSKPTQPSESVDEFNSRKAPLALNPAIMENDESLVSPPLFTHASVQSLTTVLTNYYTGGLAEDGHEKTFRPSTPPPLPTTTVWPLSPEATLAYDAPETPEQPVTVPPARPRVQALDPQSFLSPPATAGFSVARSSAGSSMGSMSSLGSRPMSMIETSPTHITRAMRMTPATSRGVPVYLPPNSSRPRKSDFVYFPPTPDADQTQFVAEPVEEEEGRRRRDSEPDLPGLVNRQMPTFTAVVHNKIKDVPATATLPRSKRNFAPSTPQVKRVQRTALPEPPLSPGQGELAALLQETMLLEDTLSKGELPAEHVDPAELERREKERLAGVARAGAGAKAKKEAEEEEAHRQRIAYATAQLQAKRDEPTSGKLKHTFLIPLSKAMSVHHRKESSSTSTLNGSVAQPKSAGVPVPPMPTRAETLDVVSSSQAVKSVPRPKTPEVPPVPKMPELPTKSPKSSRFASLRRLGSMSRSSAAHSARHSNSTSSEISSEDSQPVVTPPETHLEFKLNDSSVSEFGHVSNGSTSSFPSLSPKKSISSIGRATSFAEKMWSRSRTKSGASSLSGASDATIDTSPQLPTLVPSSLEIPSLSVNLAPLSELEENKIVQPPRRSTSLKRSVNLPLIPTEPVPPLPTTQVASSAAHGQNLDMSNDSSHLQPLPSGDSNRPSSWMSVSSAGSLGSLPSPFFDKSLFDAFPSVPENMPIKEHPSFPLRRDNSVPVAPKSAAAAANAGASSFDSALLSSAIHLASSQKAAGVPTPATGVPPRRSGEVAR</sequence>
<dbReference type="Gene3D" id="3.30.460.10">
    <property type="entry name" value="Beta Polymerase, domain 2"/>
    <property type="match status" value="1"/>
</dbReference>
<feature type="compositionally biased region" description="Basic and acidic residues" evidence="5">
    <location>
        <begin position="87"/>
        <end position="116"/>
    </location>
</feature>
<feature type="region of interest" description="Disordered" evidence="5">
    <location>
        <begin position="1168"/>
        <end position="1193"/>
    </location>
</feature>
<gene>
    <name evidence="8" type="ORF">D9613_002551</name>
</gene>
<feature type="compositionally biased region" description="Polar residues" evidence="5">
    <location>
        <begin position="51"/>
        <end position="61"/>
    </location>
</feature>
<feature type="region of interest" description="Disordered" evidence="5">
    <location>
        <begin position="1556"/>
        <end position="1757"/>
    </location>
</feature>
<feature type="compositionally biased region" description="Basic and acidic residues" evidence="5">
    <location>
        <begin position="599"/>
        <end position="635"/>
    </location>
</feature>
<feature type="compositionally biased region" description="Low complexity" evidence="5">
    <location>
        <begin position="1637"/>
        <end position="1669"/>
    </location>
</feature>
<feature type="compositionally biased region" description="Basic and acidic residues" evidence="5">
    <location>
        <begin position="710"/>
        <end position="721"/>
    </location>
</feature>
<evidence type="ECO:0000256" key="5">
    <source>
        <dbReference type="SAM" id="MobiDB-lite"/>
    </source>
</evidence>
<dbReference type="FunFam" id="1.10.1410.10:FF:000003">
    <property type="entry name" value="non-canonical poly(A) RNA polymerase PAPD7"/>
    <property type="match status" value="1"/>
</dbReference>
<feature type="compositionally biased region" description="Polar residues" evidence="5">
    <location>
        <begin position="1568"/>
        <end position="1579"/>
    </location>
</feature>
<keyword evidence="4" id="KW-0460">Magnesium</keyword>
<dbReference type="GO" id="GO:0046872">
    <property type="term" value="F:metal ion binding"/>
    <property type="evidence" value="ECO:0007669"/>
    <property type="project" value="UniProtKB-KW"/>
</dbReference>
<evidence type="ECO:0000256" key="2">
    <source>
        <dbReference type="ARBA" id="ARBA00012388"/>
    </source>
</evidence>
<feature type="region of interest" description="Disordered" evidence="5">
    <location>
        <begin position="570"/>
        <end position="660"/>
    </location>
</feature>